<gene>
    <name evidence="2" type="ORF">TCEB3V08_LOCUS6210</name>
</gene>
<reference evidence="2" key="1">
    <citation type="submission" date="2020-11" db="EMBL/GenBank/DDBJ databases">
        <authorList>
            <person name="Tran Van P."/>
        </authorList>
    </citation>
    <scope>NUCLEOTIDE SEQUENCE</scope>
</reference>
<name>A0A7R9GY41_TIMCR</name>
<evidence type="ECO:0000313" key="2">
    <source>
        <dbReference type="EMBL" id="CAD7401839.1"/>
    </source>
</evidence>
<accession>A0A7R9GY41</accession>
<feature type="compositionally biased region" description="Pro residues" evidence="1">
    <location>
        <begin position="142"/>
        <end position="164"/>
    </location>
</feature>
<feature type="compositionally biased region" description="Pro residues" evidence="1">
    <location>
        <begin position="18"/>
        <end position="27"/>
    </location>
</feature>
<sequence length="204" mass="21595">MLSALVGTWTEASVMSEAPPPPTPRIAPRPTCRAGEGDGGIDGHVTGDLAVIGPDDDAAADSMELAVPVSSYPDDRSDSGVSSLRSAGSGDERSGSVSSALSSSDNEPPPVHVWRDPGLLSSAEPSVRHVHSVQHSSLLMAHPPPGSAPPPHYAPPPAPTLLPPPPGLYQEMLWKQRYPPLPGHPLELLERERAYVQDRDRLIR</sequence>
<dbReference type="EMBL" id="OC318403">
    <property type="protein sequence ID" value="CAD7401839.1"/>
    <property type="molecule type" value="Genomic_DNA"/>
</dbReference>
<organism evidence="2">
    <name type="scientific">Timema cristinae</name>
    <name type="common">Walking stick</name>
    <dbReference type="NCBI Taxonomy" id="61476"/>
    <lineage>
        <taxon>Eukaryota</taxon>
        <taxon>Metazoa</taxon>
        <taxon>Ecdysozoa</taxon>
        <taxon>Arthropoda</taxon>
        <taxon>Hexapoda</taxon>
        <taxon>Insecta</taxon>
        <taxon>Pterygota</taxon>
        <taxon>Neoptera</taxon>
        <taxon>Polyneoptera</taxon>
        <taxon>Phasmatodea</taxon>
        <taxon>Timematodea</taxon>
        <taxon>Timematoidea</taxon>
        <taxon>Timematidae</taxon>
        <taxon>Timema</taxon>
    </lineage>
</organism>
<dbReference type="AlphaFoldDB" id="A0A7R9GY41"/>
<feature type="compositionally biased region" description="Low complexity" evidence="1">
    <location>
        <begin position="95"/>
        <end position="104"/>
    </location>
</feature>
<protein>
    <submittedName>
        <fullName evidence="2">Uncharacterized protein</fullName>
    </submittedName>
</protein>
<proteinExistence type="predicted"/>
<feature type="region of interest" description="Disordered" evidence="1">
    <location>
        <begin position="1"/>
        <end position="164"/>
    </location>
</feature>
<evidence type="ECO:0000256" key="1">
    <source>
        <dbReference type="SAM" id="MobiDB-lite"/>
    </source>
</evidence>